<sequence length="307" mass="33214">MAKQFETIALIGIGLIGSSIAREIKDKGLAGSVTVSTRSEATLKRAQDLNLGDRYTTSAAEAVRDADLVIVSVPVGASGAVAAEIAAHLKPGAIVTDVGSTKGSVIAQMAPHMPQGVHFIPGHPIAGTEYSGPDAGFIGLFKGRWCILTPLPDTDEAAKARLRTFWETLGSMVDDMDPEHHDKVLAIVSHLPHIIAYNIVGTADDLEAVTESEVIKYSASGFRDFTRLAASDPTMWRDVCLHNKDAILEMLARFSEDLAYLQRAIRWGDGDKLFDLFTRTRAIRRSIVQAGQDTDMADFGRHAMDQK</sequence>
<organism evidence="11 12">
    <name type="scientific">Pararhizobium polonicum</name>
    <dbReference type="NCBI Taxonomy" id="1612624"/>
    <lineage>
        <taxon>Bacteria</taxon>
        <taxon>Pseudomonadati</taxon>
        <taxon>Pseudomonadota</taxon>
        <taxon>Alphaproteobacteria</taxon>
        <taxon>Hyphomicrobiales</taxon>
        <taxon>Rhizobiaceae</taxon>
        <taxon>Rhizobium/Agrobacterium group</taxon>
        <taxon>Pararhizobium</taxon>
    </lineage>
</organism>
<evidence type="ECO:0000313" key="12">
    <source>
        <dbReference type="Proteomes" id="UP000093111"/>
    </source>
</evidence>
<evidence type="ECO:0000256" key="9">
    <source>
        <dbReference type="ARBA" id="ARBA00049260"/>
    </source>
</evidence>
<accession>A0A1C7P2N4</accession>
<dbReference type="NCBIfam" id="NF005694">
    <property type="entry name" value="PRK07502.1"/>
    <property type="match status" value="1"/>
</dbReference>
<dbReference type="InterPro" id="IPR003099">
    <property type="entry name" value="Prephen_DH"/>
</dbReference>
<reference evidence="11 12" key="1">
    <citation type="journal article" date="2016" name="Syst. Appl. Microbiol.">
        <title>Pararhizobium polonicum sp. nov. isolated from tumors on stone fruit rootstocks.</title>
        <authorList>
            <person name="Pulawska J."/>
            <person name="Kuzmanovic N."/>
            <person name="Willems A."/>
            <person name="Pothier J.F."/>
        </authorList>
    </citation>
    <scope>NUCLEOTIDE SEQUENCE [LARGE SCALE GENOMIC DNA]</scope>
    <source>
        <strain evidence="11 12">F5.1</strain>
    </source>
</reference>
<evidence type="ECO:0000256" key="3">
    <source>
        <dbReference type="ARBA" id="ARBA00012068"/>
    </source>
</evidence>
<dbReference type="GO" id="GO:0004665">
    <property type="term" value="F:prephenate dehydrogenase (NADP+) activity"/>
    <property type="evidence" value="ECO:0007669"/>
    <property type="project" value="InterPro"/>
</dbReference>
<name>A0A1C7P2N4_9HYPH</name>
<dbReference type="GO" id="GO:0008977">
    <property type="term" value="F:prephenate dehydrogenase (NAD+) activity"/>
    <property type="evidence" value="ECO:0007669"/>
    <property type="project" value="UniProtKB-EC"/>
</dbReference>
<comment type="caution">
    <text evidence="11">The sequence shown here is derived from an EMBL/GenBank/DDBJ whole genome shotgun (WGS) entry which is preliminary data.</text>
</comment>
<dbReference type="AlphaFoldDB" id="A0A1C7P2N4"/>
<evidence type="ECO:0000256" key="2">
    <source>
        <dbReference type="ARBA" id="ARBA00007964"/>
    </source>
</evidence>
<comment type="pathway">
    <text evidence="1">Amino-acid biosynthesis; L-tyrosine biosynthesis; (4-hydroxyphenyl)pyruvate from prephenate (NAD(+) route): step 1/1.</text>
</comment>
<proteinExistence type="inferred from homology"/>
<feature type="domain" description="Prephenate/arogenate dehydrogenase" evidence="10">
    <location>
        <begin position="6"/>
        <end position="295"/>
    </location>
</feature>
<evidence type="ECO:0000256" key="4">
    <source>
        <dbReference type="ARBA" id="ARBA00022498"/>
    </source>
</evidence>
<dbReference type="Pfam" id="PF20463">
    <property type="entry name" value="PDH_C"/>
    <property type="match status" value="1"/>
</dbReference>
<dbReference type="EMBL" id="LGLV01000007">
    <property type="protein sequence ID" value="OBZ95520.1"/>
    <property type="molecule type" value="Genomic_DNA"/>
</dbReference>
<keyword evidence="8" id="KW-0057">Aromatic amino acid biosynthesis</keyword>
<dbReference type="PROSITE" id="PS51176">
    <property type="entry name" value="PDH_ADH"/>
    <property type="match status" value="1"/>
</dbReference>
<dbReference type="PATRIC" id="fig|1612624.7.peg.4479"/>
<dbReference type="SUPFAM" id="SSF51735">
    <property type="entry name" value="NAD(P)-binding Rossmann-fold domains"/>
    <property type="match status" value="1"/>
</dbReference>
<dbReference type="InterPro" id="IPR050812">
    <property type="entry name" value="Preph/Arog_dehydrog"/>
</dbReference>
<dbReference type="EC" id="1.3.1.12" evidence="3"/>
<dbReference type="InterPro" id="IPR046826">
    <property type="entry name" value="PDH_N"/>
</dbReference>
<evidence type="ECO:0000259" key="10">
    <source>
        <dbReference type="PROSITE" id="PS51176"/>
    </source>
</evidence>
<comment type="catalytic activity">
    <reaction evidence="9">
        <text>prephenate + NAD(+) = 3-(4-hydroxyphenyl)pyruvate + CO2 + NADH</text>
        <dbReference type="Rhea" id="RHEA:13869"/>
        <dbReference type="ChEBI" id="CHEBI:16526"/>
        <dbReference type="ChEBI" id="CHEBI:29934"/>
        <dbReference type="ChEBI" id="CHEBI:36242"/>
        <dbReference type="ChEBI" id="CHEBI:57540"/>
        <dbReference type="ChEBI" id="CHEBI:57945"/>
        <dbReference type="EC" id="1.3.1.12"/>
    </reaction>
</comment>
<dbReference type="InterPro" id="IPR008927">
    <property type="entry name" value="6-PGluconate_DH-like_C_sf"/>
</dbReference>
<protein>
    <recommendedName>
        <fullName evidence="3">prephenate dehydrogenase</fullName>
        <ecNumber evidence="3">1.3.1.12</ecNumber>
    </recommendedName>
</protein>
<keyword evidence="5" id="KW-0028">Amino-acid biosynthesis</keyword>
<dbReference type="Proteomes" id="UP000093111">
    <property type="component" value="Unassembled WGS sequence"/>
</dbReference>
<evidence type="ECO:0000256" key="1">
    <source>
        <dbReference type="ARBA" id="ARBA00005067"/>
    </source>
</evidence>
<dbReference type="FunFam" id="1.10.3660.10:FF:000003">
    <property type="entry name" value="Prephenate dehydrogenase"/>
    <property type="match status" value="1"/>
</dbReference>
<evidence type="ECO:0000313" key="11">
    <source>
        <dbReference type="EMBL" id="OBZ95520.1"/>
    </source>
</evidence>
<dbReference type="STRING" id="1612624.ADU59_12900"/>
<dbReference type="Gene3D" id="1.10.3660.10">
    <property type="entry name" value="6-phosphogluconate dehydrogenase C-terminal like domain"/>
    <property type="match status" value="1"/>
</dbReference>
<dbReference type="PANTHER" id="PTHR21363:SF0">
    <property type="entry name" value="PREPHENATE DEHYDROGENASE [NADP(+)]"/>
    <property type="match status" value="1"/>
</dbReference>
<dbReference type="Pfam" id="PF02153">
    <property type="entry name" value="PDH_N"/>
    <property type="match status" value="1"/>
</dbReference>
<evidence type="ECO:0000256" key="7">
    <source>
        <dbReference type="ARBA" id="ARBA00023027"/>
    </source>
</evidence>
<keyword evidence="12" id="KW-1185">Reference proteome</keyword>
<evidence type="ECO:0000256" key="6">
    <source>
        <dbReference type="ARBA" id="ARBA00023002"/>
    </source>
</evidence>
<evidence type="ECO:0000256" key="8">
    <source>
        <dbReference type="ARBA" id="ARBA00023141"/>
    </source>
</evidence>
<dbReference type="Gene3D" id="3.40.50.720">
    <property type="entry name" value="NAD(P)-binding Rossmann-like Domain"/>
    <property type="match status" value="1"/>
</dbReference>
<comment type="similarity">
    <text evidence="2">Belongs to the prephenate/arogenate dehydrogenase family.</text>
</comment>
<dbReference type="InterPro" id="IPR046825">
    <property type="entry name" value="PDH_C"/>
</dbReference>
<dbReference type="SUPFAM" id="SSF48179">
    <property type="entry name" value="6-phosphogluconate dehydrogenase C-terminal domain-like"/>
    <property type="match status" value="1"/>
</dbReference>
<dbReference type="FunFam" id="3.40.50.720:FF:000208">
    <property type="entry name" value="Prephenate dehydrogenase"/>
    <property type="match status" value="1"/>
</dbReference>
<dbReference type="GO" id="GO:0070403">
    <property type="term" value="F:NAD+ binding"/>
    <property type="evidence" value="ECO:0007669"/>
    <property type="project" value="InterPro"/>
</dbReference>
<keyword evidence="4" id="KW-0827">Tyrosine biosynthesis</keyword>
<evidence type="ECO:0000256" key="5">
    <source>
        <dbReference type="ARBA" id="ARBA00022605"/>
    </source>
</evidence>
<keyword evidence="7" id="KW-0520">NAD</keyword>
<dbReference type="InterPro" id="IPR036291">
    <property type="entry name" value="NAD(P)-bd_dom_sf"/>
</dbReference>
<dbReference type="PANTHER" id="PTHR21363">
    <property type="entry name" value="PREPHENATE DEHYDROGENASE"/>
    <property type="match status" value="1"/>
</dbReference>
<dbReference type="GO" id="GO:0006571">
    <property type="term" value="P:tyrosine biosynthetic process"/>
    <property type="evidence" value="ECO:0007669"/>
    <property type="project" value="UniProtKB-KW"/>
</dbReference>
<gene>
    <name evidence="11" type="ORF">ADU59_12900</name>
</gene>
<keyword evidence="6" id="KW-0560">Oxidoreductase</keyword>